<gene>
    <name evidence="1" type="ORF">SAMN05421594_3814</name>
</gene>
<name>A0A1I5B090_CHROL</name>
<proteinExistence type="predicted"/>
<reference evidence="2" key="1">
    <citation type="submission" date="2016-10" db="EMBL/GenBank/DDBJ databases">
        <authorList>
            <person name="Varghese N."/>
            <person name="Submissions S."/>
        </authorList>
    </citation>
    <scope>NUCLEOTIDE SEQUENCE [LARGE SCALE GENOMIC DNA]</scope>
    <source>
        <strain evidence="2">DSM 25575</strain>
    </source>
</reference>
<dbReference type="OrthoDB" id="1274289at2"/>
<evidence type="ECO:0000313" key="1">
    <source>
        <dbReference type="EMBL" id="SFN68123.1"/>
    </source>
</evidence>
<dbReference type="EMBL" id="FOVD01000006">
    <property type="protein sequence ID" value="SFN68123.1"/>
    <property type="molecule type" value="Genomic_DNA"/>
</dbReference>
<organism evidence="1 2">
    <name type="scientific">Chryseobacterium oleae</name>
    <dbReference type="NCBI Taxonomy" id="491207"/>
    <lineage>
        <taxon>Bacteria</taxon>
        <taxon>Pseudomonadati</taxon>
        <taxon>Bacteroidota</taxon>
        <taxon>Flavobacteriia</taxon>
        <taxon>Flavobacteriales</taxon>
        <taxon>Weeksellaceae</taxon>
        <taxon>Chryseobacterium group</taxon>
        <taxon>Chryseobacterium</taxon>
    </lineage>
</organism>
<dbReference type="NCBIfam" id="TIGR01847">
    <property type="entry name" value="bacteriocin_sig"/>
    <property type="match status" value="1"/>
</dbReference>
<accession>A0A1I5B090</accession>
<protein>
    <submittedName>
        <fullName evidence="1">Bacteriocin-type signal sequence-containing protein</fullName>
    </submittedName>
</protein>
<evidence type="ECO:0000313" key="2">
    <source>
        <dbReference type="Proteomes" id="UP000198769"/>
    </source>
</evidence>
<keyword evidence="2" id="KW-1185">Reference proteome</keyword>
<dbReference type="InterPro" id="IPR010133">
    <property type="entry name" value="Bacteriocin_signal_seq"/>
</dbReference>
<sequence length="54" mass="5890">MKKSNFQPKKLTKKELKKISGGARPICPLVVSCFDPATGEEQYGVYGIQDGPCC</sequence>
<dbReference type="Proteomes" id="UP000198769">
    <property type="component" value="Unassembled WGS sequence"/>
</dbReference>
<dbReference type="RefSeq" id="WP_139222072.1">
    <property type="nucleotide sequence ID" value="NZ_FOVD01000006.1"/>
</dbReference>
<dbReference type="AlphaFoldDB" id="A0A1I5B090"/>